<keyword evidence="3" id="KW-0808">Transferase</keyword>
<dbReference type="SUPFAM" id="SSF53335">
    <property type="entry name" value="S-adenosyl-L-methionine-dependent methyltransferases"/>
    <property type="match status" value="1"/>
</dbReference>
<keyword evidence="2" id="KW-0489">Methyltransferase</keyword>
<dbReference type="InterPro" id="IPR029063">
    <property type="entry name" value="SAM-dependent_MTases_sf"/>
</dbReference>
<accession>A0A6C0LNN6</accession>
<evidence type="ECO:0000256" key="5">
    <source>
        <dbReference type="ARBA" id="ARBA00047942"/>
    </source>
</evidence>
<evidence type="ECO:0000256" key="1">
    <source>
        <dbReference type="ARBA" id="ARBA00011900"/>
    </source>
</evidence>
<dbReference type="GO" id="GO:0009007">
    <property type="term" value="F:site-specific DNA-methyltransferase (adenine-specific) activity"/>
    <property type="evidence" value="ECO:0007669"/>
    <property type="project" value="UniProtKB-EC"/>
</dbReference>
<organism evidence="6">
    <name type="scientific">viral metagenome</name>
    <dbReference type="NCBI Taxonomy" id="1070528"/>
    <lineage>
        <taxon>unclassified sequences</taxon>
        <taxon>metagenomes</taxon>
        <taxon>organismal metagenomes</taxon>
    </lineage>
</organism>
<evidence type="ECO:0000256" key="4">
    <source>
        <dbReference type="ARBA" id="ARBA00022691"/>
    </source>
</evidence>
<dbReference type="GO" id="GO:0009307">
    <property type="term" value="P:DNA restriction-modification system"/>
    <property type="evidence" value="ECO:0007669"/>
    <property type="project" value="InterPro"/>
</dbReference>
<sequence length="369" mass="42628">MDTDKRTQAKEKIYRLNYIGSKFQLLDWITSSMKEKTGWTSFAEKTIGDLFSGTGIVSYHFRNHRAKVISNDAELYSSIITHAFTRSLYTEGCKNILCELQKDIEENKHSDTVGFITTHYSPYETCERKFFTVENAKRIDYIRHRLEVIKNTDDTLTEDEYKFVLASLLLSADAVSNVPAVYGCFLKNFKAKAVKNLTIQPIHKNTSPAVDGSNTYNYDVLHRDFLSSFTSFSLLETDMVYLDPPYNARQYSKNYFPLNVIAKPPETVSSVPLKGKTGIPADCFISPFCKKGCENAFDTLFRELKTKWIFLSYNSEGIVSKELMLDIMKRYGDASVIERDYKRFKSFEYNKDVEIKEYLFCLRKTDEVP</sequence>
<dbReference type="InterPro" id="IPR002052">
    <property type="entry name" value="DNA_methylase_N6_adenine_CS"/>
</dbReference>
<dbReference type="InterPro" id="IPR012327">
    <property type="entry name" value="MeTrfase_D12"/>
</dbReference>
<reference evidence="6" key="1">
    <citation type="journal article" date="2020" name="Nature">
        <title>Giant virus diversity and host interactions through global metagenomics.</title>
        <authorList>
            <person name="Schulz F."/>
            <person name="Roux S."/>
            <person name="Paez-Espino D."/>
            <person name="Jungbluth S."/>
            <person name="Walsh D.A."/>
            <person name="Denef V.J."/>
            <person name="McMahon K.D."/>
            <person name="Konstantinidis K.T."/>
            <person name="Eloe-Fadrosh E.A."/>
            <person name="Kyrpides N.C."/>
            <person name="Woyke T."/>
        </authorList>
    </citation>
    <scope>NUCLEOTIDE SEQUENCE</scope>
    <source>
        <strain evidence="6">GVMAG-M-3300027963-21</strain>
    </source>
</reference>
<dbReference type="Gene3D" id="3.40.50.150">
    <property type="entry name" value="Vaccinia Virus protein VP39"/>
    <property type="match status" value="1"/>
</dbReference>
<proteinExistence type="predicted"/>
<evidence type="ECO:0000313" key="6">
    <source>
        <dbReference type="EMBL" id="QHU31351.1"/>
    </source>
</evidence>
<dbReference type="GO" id="GO:0032259">
    <property type="term" value="P:methylation"/>
    <property type="evidence" value="ECO:0007669"/>
    <property type="project" value="UniProtKB-KW"/>
</dbReference>
<dbReference type="PRINTS" id="PR00505">
    <property type="entry name" value="D12N6MTFRASE"/>
</dbReference>
<dbReference type="AlphaFoldDB" id="A0A6C0LNN6"/>
<evidence type="ECO:0000256" key="3">
    <source>
        <dbReference type="ARBA" id="ARBA00022679"/>
    </source>
</evidence>
<keyword evidence="4" id="KW-0949">S-adenosyl-L-methionine</keyword>
<protein>
    <recommendedName>
        <fullName evidence="1">site-specific DNA-methyltransferase (adenine-specific)</fullName>
        <ecNumber evidence="1">2.1.1.72</ecNumber>
    </recommendedName>
</protein>
<dbReference type="EMBL" id="MN740526">
    <property type="protein sequence ID" value="QHU31351.1"/>
    <property type="molecule type" value="Genomic_DNA"/>
</dbReference>
<dbReference type="Pfam" id="PF02086">
    <property type="entry name" value="MethyltransfD12"/>
    <property type="match status" value="1"/>
</dbReference>
<dbReference type="GO" id="GO:0003676">
    <property type="term" value="F:nucleic acid binding"/>
    <property type="evidence" value="ECO:0007669"/>
    <property type="project" value="InterPro"/>
</dbReference>
<dbReference type="PROSITE" id="PS00092">
    <property type="entry name" value="N6_MTASE"/>
    <property type="match status" value="1"/>
</dbReference>
<comment type="catalytic activity">
    <reaction evidence="5">
        <text>a 2'-deoxyadenosine in DNA + S-adenosyl-L-methionine = an N(6)-methyl-2'-deoxyadenosine in DNA + S-adenosyl-L-homocysteine + H(+)</text>
        <dbReference type="Rhea" id="RHEA:15197"/>
        <dbReference type="Rhea" id="RHEA-COMP:12418"/>
        <dbReference type="Rhea" id="RHEA-COMP:12419"/>
        <dbReference type="ChEBI" id="CHEBI:15378"/>
        <dbReference type="ChEBI" id="CHEBI:57856"/>
        <dbReference type="ChEBI" id="CHEBI:59789"/>
        <dbReference type="ChEBI" id="CHEBI:90615"/>
        <dbReference type="ChEBI" id="CHEBI:90616"/>
        <dbReference type="EC" id="2.1.1.72"/>
    </reaction>
</comment>
<name>A0A6C0LNN6_9ZZZZ</name>
<dbReference type="EC" id="2.1.1.72" evidence="1"/>
<evidence type="ECO:0000256" key="2">
    <source>
        <dbReference type="ARBA" id="ARBA00022603"/>
    </source>
</evidence>